<dbReference type="SMART" id="SM00257">
    <property type="entry name" value="LysM"/>
    <property type="match status" value="2"/>
</dbReference>
<dbReference type="GeneID" id="19254443"/>
<feature type="domain" description="LysM" evidence="16">
    <location>
        <begin position="298"/>
        <end position="343"/>
    </location>
</feature>
<dbReference type="SUPFAM" id="SSF51445">
    <property type="entry name" value="(Trans)glycosidases"/>
    <property type="match status" value="1"/>
</dbReference>
<dbReference type="InterPro" id="IPR011583">
    <property type="entry name" value="Chitinase_II/V-like_cat"/>
</dbReference>
<evidence type="ECO:0000256" key="5">
    <source>
        <dbReference type="ARBA" id="ARBA00022525"/>
    </source>
</evidence>
<dbReference type="InterPro" id="IPR053214">
    <property type="entry name" value="LysM12-like"/>
</dbReference>
<keyword evidence="5" id="KW-0964">Secreted</keyword>
<evidence type="ECO:0000256" key="7">
    <source>
        <dbReference type="ARBA" id="ARBA00022801"/>
    </source>
</evidence>
<dbReference type="Pfam" id="PF14856">
    <property type="entry name" value="Hce2"/>
    <property type="match status" value="1"/>
</dbReference>
<dbReference type="InterPro" id="IPR036779">
    <property type="entry name" value="LysM_dom_sf"/>
</dbReference>
<feature type="domain" description="GH18" evidence="17">
    <location>
        <begin position="502"/>
        <end position="876"/>
    </location>
</feature>
<evidence type="ECO:0000256" key="4">
    <source>
        <dbReference type="ARBA" id="ARBA00012729"/>
    </source>
</evidence>
<evidence type="ECO:0000256" key="8">
    <source>
        <dbReference type="ARBA" id="ARBA00023024"/>
    </source>
</evidence>
<dbReference type="Gene3D" id="3.30.60.10">
    <property type="entry name" value="Endochitinase-like"/>
    <property type="match status" value="1"/>
</dbReference>
<dbReference type="InterPro" id="IPR018392">
    <property type="entry name" value="LysM"/>
</dbReference>
<keyword evidence="7 14" id="KW-0378">Hydrolase</keyword>
<dbReference type="Pfam" id="PF01476">
    <property type="entry name" value="LysM"/>
    <property type="match status" value="2"/>
</dbReference>
<evidence type="ECO:0000256" key="2">
    <source>
        <dbReference type="ARBA" id="ARBA00004613"/>
    </source>
</evidence>
<dbReference type="Gene3D" id="3.10.50.10">
    <property type="match status" value="1"/>
</dbReference>
<keyword evidence="6" id="KW-0147">Chitin-binding</keyword>
<dbReference type="SUPFAM" id="SSF54106">
    <property type="entry name" value="LysM domain"/>
    <property type="match status" value="2"/>
</dbReference>
<comment type="similarity">
    <text evidence="3">Belongs to the glycosyl hydrolase 18 family. Chitinase class V subfamily.</text>
</comment>
<keyword evidence="8" id="KW-0146">Chitin degradation</keyword>
<dbReference type="PROSITE" id="PS01095">
    <property type="entry name" value="GH18_1"/>
    <property type="match status" value="1"/>
</dbReference>
<dbReference type="InterPro" id="IPR029226">
    <property type="entry name" value="Ecp2-like"/>
</dbReference>
<keyword evidence="12" id="KW-0624">Polysaccharide degradation</keyword>
<dbReference type="CDD" id="cd00118">
    <property type="entry name" value="LysM"/>
    <property type="match status" value="2"/>
</dbReference>
<evidence type="ECO:0000259" key="16">
    <source>
        <dbReference type="PROSITE" id="PS51782"/>
    </source>
</evidence>
<dbReference type="PANTHER" id="PTHR47700">
    <property type="entry name" value="V CHITINASE, PUTATIVE (AFU_ORTHOLOGUE AFUA_6G13720)-RELATED"/>
    <property type="match status" value="1"/>
</dbReference>
<keyword evidence="11 14" id="KW-0326">Glycosidase</keyword>
<dbReference type="InterPro" id="IPR001223">
    <property type="entry name" value="Glyco_hydro18_cat"/>
</dbReference>
<dbReference type="Gene3D" id="3.20.20.80">
    <property type="entry name" value="Glycosidases"/>
    <property type="match status" value="1"/>
</dbReference>
<dbReference type="InterPro" id="IPR029070">
    <property type="entry name" value="Chitinase_insertion_sf"/>
</dbReference>
<dbReference type="EMBL" id="ADNJ02000012">
    <property type="protein sequence ID" value="EFZ03083.2"/>
    <property type="molecule type" value="Genomic_DNA"/>
</dbReference>
<gene>
    <name evidence="18" type="ORF">MAA_00157</name>
</gene>
<dbReference type="PROSITE" id="PS51910">
    <property type="entry name" value="GH18_2"/>
    <property type="match status" value="1"/>
</dbReference>
<dbReference type="EC" id="3.2.1.14" evidence="4"/>
<evidence type="ECO:0000256" key="13">
    <source>
        <dbReference type="ARBA" id="ARBA00044955"/>
    </source>
</evidence>
<proteinExistence type="inferred from homology"/>
<reference evidence="18 19" key="1">
    <citation type="journal article" date="2011" name="PLoS Genet.">
        <title>Genome sequencing and comparative transcriptomics of the model entomopathogenic fungi Metarhizium anisopliae and M. acridum.</title>
        <authorList>
            <person name="Gao Q."/>
            <person name="Jin K."/>
            <person name="Ying S.H."/>
            <person name="Zhang Y."/>
            <person name="Xiao G."/>
            <person name="Shang Y."/>
            <person name="Duan Z."/>
            <person name="Hu X."/>
            <person name="Xie X.Q."/>
            <person name="Zhou G."/>
            <person name="Peng G."/>
            <person name="Luo Z."/>
            <person name="Huang W."/>
            <person name="Wang B."/>
            <person name="Fang W."/>
            <person name="Wang S."/>
            <person name="Zhong Y."/>
            <person name="Ma L.J."/>
            <person name="St Leger R.J."/>
            <person name="Zhao G.P."/>
            <person name="Pei Y."/>
            <person name="Feng M.G."/>
            <person name="Xia Y."/>
            <person name="Wang C."/>
        </authorList>
    </citation>
    <scope>NUCLEOTIDE SEQUENCE [LARGE SCALE GENOMIC DNA]</scope>
    <source>
        <strain evidence="19">ARSEF 23 / ATCC MYA-3075</strain>
    </source>
</reference>
<dbReference type="PROSITE" id="PS51782">
    <property type="entry name" value="LYSM"/>
    <property type="match status" value="2"/>
</dbReference>
<sequence>MSVALLTAIGHLLSTNLAIASAQAAFRQPASPGYSSRDACPERCVVSGSSSSNWSVYHNFGQFQSCQETLFYEFNIHDNVDDAKSLHRIYSCASYGSDWDNLPGTAAKLPVKLLRNATYEIGWQADDVTGRSSVGAVVVLIKQLRQYLSNGHGSTNETTFSFAQIGQTAIGIYIGKGLQNEGISSFALQALEDKVYSSKLQTPYVAMQMCAPDRGRDHIFGVMATSNGTFNPIQNAIKAWARADCLSFNESSNFTGPAYFITPPSSAMNTTFSRNRETNSTEDFKSRISPFSARADCRTVQVQGGDSCAALAQRCGISGANFMEYNPGSNFCASLMPGQHACCSSGSLPDFTPKPGADGSCHVYTVHTGDSCSSIAAANSITIKDLERYNKKTWGWNGCQNIWDEIRICLSSGTPPMPAPVTNAVCGPQVPGTQPAAAGADISQLNPCPLNACCDVWGQCGTTTEFCVDTSTGAPGTAEPGTNGCISNCGTTIVRGDAPAVFRKIGYFEGYSFSSRQCLYQDALQIDGSQYTHVHFAFGMITHDYQVHTGNAETTYEFENFKRLQGAKRILSFGGWDFSTSPETYTIFREGVKDANRLTLATNIADFIKKHDLDGVDIDWEYPSAPDIPDIPPGSKEEGMDYFKFLVVLKNLLGGKSVSIAAPASYWYLKGFPIRAMSLIVDYIVFMTYDLHGQWDSQNQWSQVGCPSGMCLRSGVNLTETINSLVMITKAGVPSGKIVVGVTSYGRSFGMAQAGCYGPDCFYTGGPRDSHAAKGRCTDTAGYIADAEIKEIVKDSSRVNQNFLDGPSNSNILVYDDIQWVSYMSPEVRSTRTVIYKTLNMGGTTNWAIDLEDYHNVPQDSASPSWAIFRENIKAGRDPDQKGERHGNWTSLTCTDRAVVDNDNLTPSERWSRLDAADAWKDVIDIWKTYYRGKSTKTFTEAVSNILHGPQGVDCGTLQSSSHCDNTKECTDFVGSGTGPAGYEIFNSFVTIHGMYADFQQALTAEAATYIDNALVDFENKFAPVPPPPDNQWLFLLIDLITLGVSMAAGPFFNSFLSGLSYFAKNGAAAGNLKDTTMTLIGQSTTIAKDMLSTGSNDAWTPGKQAEFSHYMGQALSAWADLSERTVKKIFDGSDESIELLTSLLSDGKLIVGKDSKLPGAGGNAALKTLIGKAFFAYAIPAIWSVSGMSPFIIDSGFACGTIDPIGGYMKPDAMHKSWACVDDKLYYLATPKGGAKYCFTPIGGGPQQCKDNTFSALPGIEWLDGSSFGQVTLSNLITGSVRTYKSNGNQNTNTSPDLGKLADAESLGRQDITAPGYIRMPVCSPAVARKAWIGSDDGPDTTAAGYPCVVPKNDDYCGDSTFVDQTSGASPPVSDCLKLVEKIQARPQPTDHEIENAIGSQHQIEEYGECKFGVQGNGKHGNIDFHVGGQDIIDIINDSIKRFGSSGRVGAKGNMDCKGTTFKRQNVNWGLY</sequence>
<reference evidence="18 19" key="2">
    <citation type="journal article" date="2014" name="Proc. Natl. Acad. Sci. U.S.A.">
        <title>Trajectory and genomic determinants of fungal-pathogen speciation and host adaptation.</title>
        <authorList>
            <person name="Hu X."/>
            <person name="Xiao G."/>
            <person name="Zheng P."/>
            <person name="Shang Y."/>
            <person name="Su Y."/>
            <person name="Zhang X."/>
            <person name="Liu X."/>
            <person name="Zhan S."/>
            <person name="St Leger R.J."/>
            <person name="Wang C."/>
        </authorList>
    </citation>
    <scope>GENOME REANNOTATION</scope>
    <source>
        <strain evidence="19">ARSEF 23 / ATCC MYA-3075</strain>
    </source>
</reference>
<evidence type="ECO:0000313" key="19">
    <source>
        <dbReference type="Proteomes" id="UP000002498"/>
    </source>
</evidence>
<dbReference type="InterPro" id="IPR036861">
    <property type="entry name" value="Endochitinase-like_sf"/>
</dbReference>
<keyword evidence="9" id="KW-0843">Virulence</keyword>
<name>E9EKK9_METRA</name>
<dbReference type="GO" id="GO:0008061">
    <property type="term" value="F:chitin binding"/>
    <property type="evidence" value="ECO:0007669"/>
    <property type="project" value="UniProtKB-KW"/>
</dbReference>
<accession>E9EKK9</accession>
<dbReference type="SUPFAM" id="SSF54556">
    <property type="entry name" value="Chitinase insertion domain"/>
    <property type="match status" value="1"/>
</dbReference>
<evidence type="ECO:0000256" key="10">
    <source>
        <dbReference type="ARBA" id="ARBA00023277"/>
    </source>
</evidence>
<keyword evidence="10" id="KW-0119">Carbohydrate metabolism</keyword>
<dbReference type="HOGENOM" id="CLU_001482_1_0_1"/>
<feature type="chain" id="PRO_5003238605" description="chitinase" evidence="15">
    <location>
        <begin position="25"/>
        <end position="1473"/>
    </location>
</feature>
<dbReference type="Gene3D" id="3.10.350.10">
    <property type="entry name" value="LysM domain"/>
    <property type="match status" value="2"/>
</dbReference>
<dbReference type="InterPro" id="IPR017853">
    <property type="entry name" value="GH"/>
</dbReference>
<evidence type="ECO:0000256" key="6">
    <source>
        <dbReference type="ARBA" id="ARBA00022669"/>
    </source>
</evidence>
<comment type="subcellular location">
    <subcellularLocation>
        <location evidence="2">Secreted</location>
    </subcellularLocation>
</comment>
<dbReference type="OrthoDB" id="73875at2759"/>
<evidence type="ECO:0000256" key="12">
    <source>
        <dbReference type="ARBA" id="ARBA00023326"/>
    </source>
</evidence>
<evidence type="ECO:0000256" key="15">
    <source>
        <dbReference type="SAM" id="SignalP"/>
    </source>
</evidence>
<comment type="similarity">
    <text evidence="13">Belongs to the secreted LysM effector family.</text>
</comment>
<dbReference type="CDD" id="cd00035">
    <property type="entry name" value="ChtBD1"/>
    <property type="match status" value="1"/>
</dbReference>
<keyword evidence="15" id="KW-0732">Signal</keyword>
<dbReference type="SMART" id="SM00636">
    <property type="entry name" value="Glyco_18"/>
    <property type="match status" value="1"/>
</dbReference>
<dbReference type="Pfam" id="PF00704">
    <property type="entry name" value="Glyco_hydro_18"/>
    <property type="match status" value="1"/>
</dbReference>
<dbReference type="SUPFAM" id="SSF57016">
    <property type="entry name" value="Plant lectins/antimicrobial peptides"/>
    <property type="match status" value="1"/>
</dbReference>
<evidence type="ECO:0000313" key="18">
    <source>
        <dbReference type="EMBL" id="EFZ03083.2"/>
    </source>
</evidence>
<evidence type="ECO:0000256" key="11">
    <source>
        <dbReference type="ARBA" id="ARBA00023295"/>
    </source>
</evidence>
<feature type="domain" description="LysM" evidence="16">
    <location>
        <begin position="362"/>
        <end position="410"/>
    </location>
</feature>
<keyword evidence="19" id="KW-1185">Reference proteome</keyword>
<evidence type="ECO:0000259" key="17">
    <source>
        <dbReference type="PROSITE" id="PS51910"/>
    </source>
</evidence>
<dbReference type="GO" id="GO:0005576">
    <property type="term" value="C:extracellular region"/>
    <property type="evidence" value="ECO:0007669"/>
    <property type="project" value="UniProtKB-SubCell"/>
</dbReference>
<evidence type="ECO:0000256" key="14">
    <source>
        <dbReference type="RuleBase" id="RU000489"/>
    </source>
</evidence>
<evidence type="ECO:0000256" key="1">
    <source>
        <dbReference type="ARBA" id="ARBA00000822"/>
    </source>
</evidence>
<dbReference type="InterPro" id="IPR001579">
    <property type="entry name" value="Glyco_hydro_18_chit_AS"/>
</dbReference>
<dbReference type="GO" id="GO:0000272">
    <property type="term" value="P:polysaccharide catabolic process"/>
    <property type="evidence" value="ECO:0007669"/>
    <property type="project" value="UniProtKB-KW"/>
</dbReference>
<dbReference type="GO" id="GO:0008843">
    <property type="term" value="F:endochitinase activity"/>
    <property type="evidence" value="ECO:0007669"/>
    <property type="project" value="UniProtKB-EC"/>
</dbReference>
<dbReference type="Proteomes" id="UP000002498">
    <property type="component" value="Unassembled WGS sequence"/>
</dbReference>
<evidence type="ECO:0000256" key="3">
    <source>
        <dbReference type="ARBA" id="ARBA00008682"/>
    </source>
</evidence>
<organism evidence="18 19">
    <name type="scientific">Metarhizium robertsii (strain ARSEF 23 / ATCC MYA-3075)</name>
    <name type="common">Metarhizium anisopliae (strain ARSEF 23)</name>
    <dbReference type="NCBI Taxonomy" id="655844"/>
    <lineage>
        <taxon>Eukaryota</taxon>
        <taxon>Fungi</taxon>
        <taxon>Dikarya</taxon>
        <taxon>Ascomycota</taxon>
        <taxon>Pezizomycotina</taxon>
        <taxon>Sordariomycetes</taxon>
        <taxon>Hypocreomycetidae</taxon>
        <taxon>Hypocreales</taxon>
        <taxon>Clavicipitaceae</taxon>
        <taxon>Metarhizium</taxon>
    </lineage>
</organism>
<dbReference type="GO" id="GO:0006032">
    <property type="term" value="P:chitin catabolic process"/>
    <property type="evidence" value="ECO:0007669"/>
    <property type="project" value="UniProtKB-KW"/>
</dbReference>
<evidence type="ECO:0000256" key="9">
    <source>
        <dbReference type="ARBA" id="ARBA00023026"/>
    </source>
</evidence>
<dbReference type="CDD" id="cd02878">
    <property type="entry name" value="GH18_zymocin_alpha"/>
    <property type="match status" value="1"/>
</dbReference>
<dbReference type="KEGG" id="maj:MAA_00157"/>
<dbReference type="PANTHER" id="PTHR47700:SF1">
    <property type="entry name" value="CHITINASE"/>
    <property type="match status" value="1"/>
</dbReference>
<comment type="caution">
    <text evidence="18">The sequence shown here is derived from an EMBL/GenBank/DDBJ whole genome shotgun (WGS) entry which is preliminary data.</text>
</comment>
<comment type="catalytic activity">
    <reaction evidence="1">
        <text>Random endo-hydrolysis of N-acetyl-beta-D-glucosaminide (1-&gt;4)-beta-linkages in chitin and chitodextrins.</text>
        <dbReference type="EC" id="3.2.1.14"/>
    </reaction>
</comment>
<dbReference type="RefSeq" id="XP_007816346.2">
    <property type="nucleotide sequence ID" value="XM_007818155.2"/>
</dbReference>
<protein>
    <recommendedName>
        <fullName evidence="4">chitinase</fullName>
        <ecNumber evidence="4">3.2.1.14</ecNumber>
    </recommendedName>
</protein>
<feature type="signal peptide" evidence="15">
    <location>
        <begin position="1"/>
        <end position="24"/>
    </location>
</feature>